<gene>
    <name evidence="1" type="ORF">TorRG33x02_091220</name>
</gene>
<protein>
    <submittedName>
        <fullName evidence="1">Uncharacterized protein</fullName>
    </submittedName>
</protein>
<accession>A0A2P5FAV9</accession>
<proteinExistence type="predicted"/>
<keyword evidence="2" id="KW-1185">Reference proteome</keyword>
<organism evidence="1 2">
    <name type="scientific">Trema orientale</name>
    <name type="common">Charcoal tree</name>
    <name type="synonym">Celtis orientalis</name>
    <dbReference type="NCBI Taxonomy" id="63057"/>
    <lineage>
        <taxon>Eukaryota</taxon>
        <taxon>Viridiplantae</taxon>
        <taxon>Streptophyta</taxon>
        <taxon>Embryophyta</taxon>
        <taxon>Tracheophyta</taxon>
        <taxon>Spermatophyta</taxon>
        <taxon>Magnoliopsida</taxon>
        <taxon>eudicotyledons</taxon>
        <taxon>Gunneridae</taxon>
        <taxon>Pentapetalae</taxon>
        <taxon>rosids</taxon>
        <taxon>fabids</taxon>
        <taxon>Rosales</taxon>
        <taxon>Cannabaceae</taxon>
        <taxon>Trema</taxon>
    </lineage>
</organism>
<comment type="caution">
    <text evidence="1">The sequence shown here is derived from an EMBL/GenBank/DDBJ whole genome shotgun (WGS) entry which is preliminary data.</text>
</comment>
<dbReference type="Proteomes" id="UP000237000">
    <property type="component" value="Unassembled WGS sequence"/>
</dbReference>
<sequence>MVSGLSLGLEVYSKVESRVSSVLVGIGTGKKEGQINENYSSCSSRQKLR</sequence>
<name>A0A2P5FAV9_TREOI</name>
<dbReference type="AlphaFoldDB" id="A0A2P5FAV9"/>
<dbReference type="InParanoid" id="A0A2P5FAV9"/>
<dbReference type="EMBL" id="JXTC01000047">
    <property type="protein sequence ID" value="PON94923.1"/>
    <property type="molecule type" value="Genomic_DNA"/>
</dbReference>
<evidence type="ECO:0000313" key="1">
    <source>
        <dbReference type="EMBL" id="PON94923.1"/>
    </source>
</evidence>
<reference evidence="2" key="1">
    <citation type="submission" date="2016-06" db="EMBL/GenBank/DDBJ databases">
        <title>Parallel loss of symbiosis genes in relatives of nitrogen-fixing non-legume Parasponia.</title>
        <authorList>
            <person name="Van Velzen R."/>
            <person name="Holmer R."/>
            <person name="Bu F."/>
            <person name="Rutten L."/>
            <person name="Van Zeijl A."/>
            <person name="Liu W."/>
            <person name="Santuari L."/>
            <person name="Cao Q."/>
            <person name="Sharma T."/>
            <person name="Shen D."/>
            <person name="Roswanjaya Y."/>
            <person name="Wardhani T."/>
            <person name="Kalhor M.S."/>
            <person name="Jansen J."/>
            <person name="Van den Hoogen J."/>
            <person name="Gungor B."/>
            <person name="Hartog M."/>
            <person name="Hontelez J."/>
            <person name="Verver J."/>
            <person name="Yang W.-C."/>
            <person name="Schijlen E."/>
            <person name="Repin R."/>
            <person name="Schilthuizen M."/>
            <person name="Schranz E."/>
            <person name="Heidstra R."/>
            <person name="Miyata K."/>
            <person name="Fedorova E."/>
            <person name="Kohlen W."/>
            <person name="Bisseling T."/>
            <person name="Smit S."/>
            <person name="Geurts R."/>
        </authorList>
    </citation>
    <scope>NUCLEOTIDE SEQUENCE [LARGE SCALE GENOMIC DNA]</scope>
    <source>
        <strain evidence="2">cv. RG33-2</strain>
    </source>
</reference>
<evidence type="ECO:0000313" key="2">
    <source>
        <dbReference type="Proteomes" id="UP000237000"/>
    </source>
</evidence>